<proteinExistence type="predicted"/>
<dbReference type="RefSeq" id="WP_076595001.1">
    <property type="nucleotide sequence ID" value="NZ_SDLV01000031.1"/>
</dbReference>
<comment type="caution">
    <text evidence="1">The sequence shown here is derived from an EMBL/GenBank/DDBJ whole genome shotgun (WGS) entry which is preliminary data.</text>
</comment>
<dbReference type="Proteomes" id="UP000306038">
    <property type="component" value="Unassembled WGS sequence"/>
</dbReference>
<reference evidence="1 2" key="1">
    <citation type="submission" date="2019-01" db="EMBL/GenBank/DDBJ databases">
        <authorList>
            <person name="B I."/>
            <person name="Ch S."/>
            <person name="Ch V.R."/>
        </authorList>
    </citation>
    <scope>NUCLEOTIDE SEQUENCE [LARGE SCALE GENOMIC DNA]</scope>
    <source>
        <strain evidence="1 2">JC507</strain>
    </source>
</reference>
<accession>A0ABY2R476</accession>
<keyword evidence="2" id="KW-1185">Reference proteome</keyword>
<dbReference type="EMBL" id="SDLV01000031">
    <property type="protein sequence ID" value="THV57490.1"/>
    <property type="molecule type" value="Genomic_DNA"/>
</dbReference>
<protein>
    <submittedName>
        <fullName evidence="1">Uncharacterized protein</fullName>
    </submittedName>
</protein>
<gene>
    <name evidence="1" type="ORF">EK417_15805</name>
</gene>
<organism evidence="1 2">
    <name type="scientific">Chryseobacterium candidae</name>
    <dbReference type="NCBI Taxonomy" id="1978493"/>
    <lineage>
        <taxon>Bacteria</taxon>
        <taxon>Pseudomonadati</taxon>
        <taxon>Bacteroidota</taxon>
        <taxon>Flavobacteriia</taxon>
        <taxon>Flavobacteriales</taxon>
        <taxon>Weeksellaceae</taxon>
        <taxon>Chryseobacterium group</taxon>
        <taxon>Chryseobacterium</taxon>
    </lineage>
</organism>
<evidence type="ECO:0000313" key="1">
    <source>
        <dbReference type="EMBL" id="THV57490.1"/>
    </source>
</evidence>
<sequence length="76" mass="8329">MHATAAETALAGQTMTLYYYFDDTGENLSEGIRTNGNACIIATTVALGIYIGTGNYLRIHDGHNLVWLLIKMEFST</sequence>
<name>A0ABY2R476_9FLAO</name>
<evidence type="ECO:0000313" key="2">
    <source>
        <dbReference type="Proteomes" id="UP000306038"/>
    </source>
</evidence>